<keyword evidence="6" id="KW-1185">Reference proteome</keyword>
<evidence type="ECO:0000256" key="3">
    <source>
        <dbReference type="ARBA" id="ARBA00023163"/>
    </source>
</evidence>
<evidence type="ECO:0000313" key="5">
    <source>
        <dbReference type="EMBL" id="RNF34588.1"/>
    </source>
</evidence>
<dbReference type="OrthoDB" id="9794015at2"/>
<dbReference type="PRINTS" id="PR00035">
    <property type="entry name" value="HTHGNTR"/>
</dbReference>
<dbReference type="InterPro" id="IPR000524">
    <property type="entry name" value="Tscrpt_reg_HTH_GntR"/>
</dbReference>
<dbReference type="InterPro" id="IPR050679">
    <property type="entry name" value="Bact_HTH_transcr_reg"/>
</dbReference>
<dbReference type="InterPro" id="IPR036388">
    <property type="entry name" value="WH-like_DNA-bd_sf"/>
</dbReference>
<dbReference type="PROSITE" id="PS50949">
    <property type="entry name" value="HTH_GNTR"/>
    <property type="match status" value="1"/>
</dbReference>
<dbReference type="Pfam" id="PF07702">
    <property type="entry name" value="UTRA"/>
    <property type="match status" value="1"/>
</dbReference>
<organism evidence="5 6">
    <name type="scientific">Paracoccus methylarcula</name>
    <dbReference type="NCBI Taxonomy" id="72022"/>
    <lineage>
        <taxon>Bacteria</taxon>
        <taxon>Pseudomonadati</taxon>
        <taxon>Pseudomonadota</taxon>
        <taxon>Alphaproteobacteria</taxon>
        <taxon>Rhodobacterales</taxon>
        <taxon>Paracoccaceae</taxon>
        <taxon>Paracoccus</taxon>
    </lineage>
</organism>
<evidence type="ECO:0000313" key="6">
    <source>
        <dbReference type="Proteomes" id="UP000238137"/>
    </source>
</evidence>
<keyword evidence="3" id="KW-0804">Transcription</keyword>
<dbReference type="SMART" id="SM00345">
    <property type="entry name" value="HTH_GNTR"/>
    <property type="match status" value="1"/>
</dbReference>
<dbReference type="GO" id="GO:0045892">
    <property type="term" value="P:negative regulation of DNA-templated transcription"/>
    <property type="evidence" value="ECO:0007669"/>
    <property type="project" value="TreeGrafter"/>
</dbReference>
<dbReference type="GO" id="GO:0003700">
    <property type="term" value="F:DNA-binding transcription factor activity"/>
    <property type="evidence" value="ECO:0007669"/>
    <property type="project" value="InterPro"/>
</dbReference>
<evidence type="ECO:0000256" key="2">
    <source>
        <dbReference type="ARBA" id="ARBA00023125"/>
    </source>
</evidence>
<sequence length="233" mass="26591">METHSALPLYLQISELLAREIAAGHLLDGEKLPPERDMAARLGISVGTLRKALAELTRQGLLERRQGSGNYVSAKTTAQNIYAFFRIESLRGGGLPRATLLSVKRVRKPADLPRFGTSDEGHRIRRLRYLNDDPCVLEEIWLDGSYADHITPGDLSESLYLYYREELNLWIAHVEDSVTIGRVPDWKPEEFEPAIGADTGYFERIGYAQHNQRAEYSRNWFDTTKARYVARIR</sequence>
<dbReference type="SUPFAM" id="SSF64288">
    <property type="entry name" value="Chorismate lyase-like"/>
    <property type="match status" value="1"/>
</dbReference>
<name>A0A422QX91_9RHOB</name>
<evidence type="ECO:0000259" key="4">
    <source>
        <dbReference type="PROSITE" id="PS50949"/>
    </source>
</evidence>
<keyword evidence="2" id="KW-0238">DNA-binding</keyword>
<dbReference type="AlphaFoldDB" id="A0A422QX91"/>
<dbReference type="SMART" id="SM00866">
    <property type="entry name" value="UTRA"/>
    <property type="match status" value="1"/>
</dbReference>
<dbReference type="EMBL" id="PXNQ02000005">
    <property type="protein sequence ID" value="RNF34588.1"/>
    <property type="molecule type" value="Genomic_DNA"/>
</dbReference>
<feature type="domain" description="HTH gntR-type" evidence="4">
    <location>
        <begin position="7"/>
        <end position="75"/>
    </location>
</feature>
<dbReference type="Gene3D" id="3.40.1410.10">
    <property type="entry name" value="Chorismate lyase-like"/>
    <property type="match status" value="1"/>
</dbReference>
<dbReference type="InterPro" id="IPR011663">
    <property type="entry name" value="UTRA"/>
</dbReference>
<dbReference type="PANTHER" id="PTHR44846:SF1">
    <property type="entry name" value="MANNOSYL-D-GLYCERATE TRANSPORT_METABOLISM SYSTEM REPRESSOR MNGR-RELATED"/>
    <property type="match status" value="1"/>
</dbReference>
<reference evidence="5" key="1">
    <citation type="submission" date="2018-05" db="EMBL/GenBank/DDBJ databases">
        <title>Reclassification of Methylarcula marina and Methylarcula terricola as Paracoccus methylarcula sp.nov., comb.nov. and Paracoccus terricola comb.nov.</title>
        <authorList>
            <person name="Shmareva M.N."/>
            <person name="Doronina N.V."/>
            <person name="Vasilenko O.V."/>
            <person name="Tarlachkov S.V."/>
            <person name="Trotsenko Y.A."/>
        </authorList>
    </citation>
    <scope>NUCLEOTIDE SEQUENCE [LARGE SCALE GENOMIC DNA]</scope>
    <source>
        <strain evidence="5">VKM B-2159</strain>
    </source>
</reference>
<dbReference type="InterPro" id="IPR036390">
    <property type="entry name" value="WH_DNA-bd_sf"/>
</dbReference>
<dbReference type="Pfam" id="PF00392">
    <property type="entry name" value="GntR"/>
    <property type="match status" value="1"/>
</dbReference>
<keyword evidence="1" id="KW-0805">Transcription regulation</keyword>
<dbReference type="Gene3D" id="1.10.10.10">
    <property type="entry name" value="Winged helix-like DNA-binding domain superfamily/Winged helix DNA-binding domain"/>
    <property type="match status" value="1"/>
</dbReference>
<evidence type="ECO:0000256" key="1">
    <source>
        <dbReference type="ARBA" id="ARBA00023015"/>
    </source>
</evidence>
<dbReference type="RefSeq" id="WP_106691120.1">
    <property type="nucleotide sequence ID" value="NZ_PXNQ02000005.1"/>
</dbReference>
<proteinExistence type="predicted"/>
<protein>
    <submittedName>
        <fullName evidence="5">GntR family transcriptional regulator</fullName>
    </submittedName>
</protein>
<dbReference type="Proteomes" id="UP000238137">
    <property type="component" value="Unassembled WGS sequence"/>
</dbReference>
<dbReference type="SUPFAM" id="SSF46785">
    <property type="entry name" value="Winged helix' DNA-binding domain"/>
    <property type="match status" value="1"/>
</dbReference>
<dbReference type="GO" id="GO:0003677">
    <property type="term" value="F:DNA binding"/>
    <property type="evidence" value="ECO:0007669"/>
    <property type="project" value="UniProtKB-KW"/>
</dbReference>
<dbReference type="PANTHER" id="PTHR44846">
    <property type="entry name" value="MANNOSYL-D-GLYCERATE TRANSPORT/METABOLISM SYSTEM REPRESSOR MNGR-RELATED"/>
    <property type="match status" value="1"/>
</dbReference>
<accession>A0A422QX91</accession>
<dbReference type="InterPro" id="IPR028978">
    <property type="entry name" value="Chorismate_lyase_/UTRA_dom_sf"/>
</dbReference>
<comment type="caution">
    <text evidence="5">The sequence shown here is derived from an EMBL/GenBank/DDBJ whole genome shotgun (WGS) entry which is preliminary data.</text>
</comment>
<dbReference type="CDD" id="cd07377">
    <property type="entry name" value="WHTH_GntR"/>
    <property type="match status" value="1"/>
</dbReference>
<gene>
    <name evidence="5" type="ORF">A7A09_009135</name>
</gene>